<dbReference type="InterPro" id="IPR000648">
    <property type="entry name" value="Oxysterol-bd"/>
</dbReference>
<comment type="similarity">
    <text evidence="1 2">Belongs to the OSBP family.</text>
</comment>
<dbReference type="Gene3D" id="2.40.160.120">
    <property type="match status" value="1"/>
</dbReference>
<dbReference type="PROSITE" id="PS01013">
    <property type="entry name" value="OSBP"/>
    <property type="match status" value="1"/>
</dbReference>
<keyword evidence="4" id="KW-1185">Reference proteome</keyword>
<sequence>MAETPGDAVPAAQRGSWSSFLKAIASMSGDLSSMTAPPFILSPVSLTEFPAYWCEHPELFAAIADQKNEEDRAIAVLKWFVSTLKGQYTSRNESMGSEKKPLNPALGELFYGQWPNKNGRGQTDLLVEQVSHHPPITAYVIHNKTKGIKLVGHNAQKTSFSSGSIIVKQIGHAILTVELPSGGTAKYLVTLPKLRIDGVCLTSAQSSTKARATSLENPTLSKRHSLPHLGTVVHLKNIPLRELGTLQVNTQVVRAPVKDSMT</sequence>
<protein>
    <submittedName>
        <fullName evidence="3">Oxysterol binding protein, variant 2</fullName>
    </submittedName>
</protein>
<evidence type="ECO:0000256" key="1">
    <source>
        <dbReference type="ARBA" id="ARBA00008842"/>
    </source>
</evidence>
<dbReference type="RefSeq" id="XP_043004090.1">
    <property type="nucleotide sequence ID" value="XM_043158735.1"/>
</dbReference>
<gene>
    <name evidence="3" type="primary">KES1</name>
    <name evidence="3" type="ORF">E1B28_013567</name>
</gene>
<evidence type="ECO:0000313" key="4">
    <source>
        <dbReference type="Proteomes" id="UP001049176"/>
    </source>
</evidence>
<name>A0A9P7UQ14_9AGAR</name>
<dbReference type="PANTHER" id="PTHR10972:SF184">
    <property type="entry name" value="OXYSTEROL-BINDING PROTEIN HOMOLOG 4-RELATED"/>
    <property type="match status" value="1"/>
</dbReference>
<dbReference type="GeneID" id="66082642"/>
<dbReference type="InterPro" id="IPR018494">
    <property type="entry name" value="Oxysterol-bd_CS"/>
</dbReference>
<evidence type="ECO:0000256" key="2">
    <source>
        <dbReference type="RuleBase" id="RU003844"/>
    </source>
</evidence>
<reference evidence="3" key="1">
    <citation type="journal article" date="2021" name="Genome Biol. Evol.">
        <title>The assembled and annotated genome of the fairy-ring fungus Marasmius oreades.</title>
        <authorList>
            <person name="Hiltunen M."/>
            <person name="Ament-Velasquez S.L."/>
            <person name="Johannesson H."/>
        </authorList>
    </citation>
    <scope>NUCLEOTIDE SEQUENCE</scope>
    <source>
        <strain evidence="3">03SP1</strain>
    </source>
</reference>
<dbReference type="SUPFAM" id="SSF144000">
    <property type="entry name" value="Oxysterol-binding protein-like"/>
    <property type="match status" value="1"/>
</dbReference>
<dbReference type="Proteomes" id="UP001049176">
    <property type="component" value="Chromosome 9"/>
</dbReference>
<comment type="caution">
    <text evidence="3">The sequence shown here is derived from an EMBL/GenBank/DDBJ whole genome shotgun (WGS) entry which is preliminary data.</text>
</comment>
<dbReference type="EMBL" id="CM032189">
    <property type="protein sequence ID" value="KAG7087619.1"/>
    <property type="molecule type" value="Genomic_DNA"/>
</dbReference>
<dbReference type="GO" id="GO:0016020">
    <property type="term" value="C:membrane"/>
    <property type="evidence" value="ECO:0007669"/>
    <property type="project" value="TreeGrafter"/>
</dbReference>
<dbReference type="Pfam" id="PF01237">
    <property type="entry name" value="Oxysterol_BP"/>
    <property type="match status" value="1"/>
</dbReference>
<dbReference type="GO" id="GO:0005829">
    <property type="term" value="C:cytosol"/>
    <property type="evidence" value="ECO:0007669"/>
    <property type="project" value="TreeGrafter"/>
</dbReference>
<dbReference type="InterPro" id="IPR037239">
    <property type="entry name" value="OSBP_sf"/>
</dbReference>
<proteinExistence type="inferred from homology"/>
<dbReference type="AlphaFoldDB" id="A0A9P7UQ14"/>
<dbReference type="Gene3D" id="1.10.287.2720">
    <property type="match status" value="1"/>
</dbReference>
<dbReference type="Gene3D" id="6.10.250.1430">
    <property type="match status" value="1"/>
</dbReference>
<dbReference type="OrthoDB" id="14833at2759"/>
<dbReference type="GO" id="GO:0008142">
    <property type="term" value="F:oxysterol binding"/>
    <property type="evidence" value="ECO:0007669"/>
    <property type="project" value="TreeGrafter"/>
</dbReference>
<dbReference type="PANTHER" id="PTHR10972">
    <property type="entry name" value="OXYSTEROL-BINDING PROTEIN-RELATED"/>
    <property type="match status" value="1"/>
</dbReference>
<accession>A0A9P7UQ14</accession>
<evidence type="ECO:0000313" key="3">
    <source>
        <dbReference type="EMBL" id="KAG7087619.1"/>
    </source>
</evidence>
<organism evidence="3 4">
    <name type="scientific">Marasmius oreades</name>
    <name type="common">fairy-ring Marasmius</name>
    <dbReference type="NCBI Taxonomy" id="181124"/>
    <lineage>
        <taxon>Eukaryota</taxon>
        <taxon>Fungi</taxon>
        <taxon>Dikarya</taxon>
        <taxon>Basidiomycota</taxon>
        <taxon>Agaricomycotina</taxon>
        <taxon>Agaricomycetes</taxon>
        <taxon>Agaricomycetidae</taxon>
        <taxon>Agaricales</taxon>
        <taxon>Marasmiineae</taxon>
        <taxon>Marasmiaceae</taxon>
        <taxon>Marasmius</taxon>
    </lineage>
</organism>